<protein>
    <submittedName>
        <fullName evidence="2">Uncharacterized protein</fullName>
    </submittedName>
</protein>
<evidence type="ECO:0000313" key="3">
    <source>
        <dbReference type="Proteomes" id="UP000028582"/>
    </source>
</evidence>
<gene>
    <name evidence="2" type="ORF">F444_21314</name>
</gene>
<comment type="caution">
    <text evidence="2">The sequence shown here is derived from an EMBL/GenBank/DDBJ whole genome shotgun (WGS) entry which is preliminary data.</text>
</comment>
<accession>A0A080Z1J0</accession>
<sequence length="46" mass="5053">MKSNEISAPSEIASPPAPQLPPRNDEIWTNNLVVPLKQLAIRITVC</sequence>
<organism evidence="2 3">
    <name type="scientific">Phytophthora nicotianae P1976</name>
    <dbReference type="NCBI Taxonomy" id="1317066"/>
    <lineage>
        <taxon>Eukaryota</taxon>
        <taxon>Sar</taxon>
        <taxon>Stramenopiles</taxon>
        <taxon>Oomycota</taxon>
        <taxon>Peronosporomycetes</taxon>
        <taxon>Peronosporales</taxon>
        <taxon>Peronosporaceae</taxon>
        <taxon>Phytophthora</taxon>
    </lineage>
</organism>
<feature type="region of interest" description="Disordered" evidence="1">
    <location>
        <begin position="1"/>
        <end position="24"/>
    </location>
</feature>
<name>A0A080Z1J0_PHYNI</name>
<dbReference type="AlphaFoldDB" id="A0A080Z1J0"/>
<dbReference type="Proteomes" id="UP000028582">
    <property type="component" value="Unassembled WGS sequence"/>
</dbReference>
<evidence type="ECO:0000256" key="1">
    <source>
        <dbReference type="SAM" id="MobiDB-lite"/>
    </source>
</evidence>
<evidence type="ECO:0000313" key="2">
    <source>
        <dbReference type="EMBL" id="ETO60501.1"/>
    </source>
</evidence>
<feature type="compositionally biased region" description="Low complexity" evidence="1">
    <location>
        <begin position="1"/>
        <end position="14"/>
    </location>
</feature>
<dbReference type="EMBL" id="ANJA01003929">
    <property type="protein sequence ID" value="ETO60501.1"/>
    <property type="molecule type" value="Genomic_DNA"/>
</dbReference>
<proteinExistence type="predicted"/>
<reference evidence="2 3" key="1">
    <citation type="submission" date="2013-11" db="EMBL/GenBank/DDBJ databases">
        <title>The Genome Sequence of Phytophthora parasitica P1976.</title>
        <authorList>
            <consortium name="The Broad Institute Genomics Platform"/>
            <person name="Russ C."/>
            <person name="Tyler B."/>
            <person name="Panabieres F."/>
            <person name="Shan W."/>
            <person name="Tripathy S."/>
            <person name="Grunwald N."/>
            <person name="Machado M."/>
            <person name="Johnson C.S."/>
            <person name="Walker B."/>
            <person name="Young S."/>
            <person name="Zeng Q."/>
            <person name="Gargeya S."/>
            <person name="Fitzgerald M."/>
            <person name="Haas B."/>
            <person name="Abouelleil A."/>
            <person name="Allen A.W."/>
            <person name="Alvarado L."/>
            <person name="Arachchi H.M."/>
            <person name="Berlin A.M."/>
            <person name="Chapman S.B."/>
            <person name="Gainer-Dewar J."/>
            <person name="Goldberg J."/>
            <person name="Griggs A."/>
            <person name="Gujja S."/>
            <person name="Hansen M."/>
            <person name="Howarth C."/>
            <person name="Imamovic A."/>
            <person name="Ireland A."/>
            <person name="Larimer J."/>
            <person name="McCowan C."/>
            <person name="Murphy C."/>
            <person name="Pearson M."/>
            <person name="Poon T.W."/>
            <person name="Priest M."/>
            <person name="Roberts A."/>
            <person name="Saif S."/>
            <person name="Shea T."/>
            <person name="Sisk P."/>
            <person name="Sykes S."/>
            <person name="Wortman J."/>
            <person name="Nusbaum C."/>
            <person name="Birren B."/>
        </authorList>
    </citation>
    <scope>NUCLEOTIDE SEQUENCE [LARGE SCALE GENOMIC DNA]</scope>
    <source>
        <strain evidence="2 3">P1976</strain>
    </source>
</reference>